<dbReference type="SUPFAM" id="SSF57716">
    <property type="entry name" value="Glucocorticoid receptor-like (DNA-binding domain)"/>
    <property type="match status" value="1"/>
</dbReference>
<evidence type="ECO:0000256" key="1">
    <source>
        <dbReference type="ARBA" id="ARBA00022723"/>
    </source>
</evidence>
<dbReference type="InterPro" id="IPR051284">
    <property type="entry name" value="ZnF_MYMT-QRICH1"/>
</dbReference>
<sequence length="480" mass="54544">MCMWDQPVSHSWISQSASFPRNQKQPGVDSLAPVASLPKQICQPSVQQQLTKPAKITCAHCKNPLQKGQTAYQRKGSANLFCSTTCLSSFSHKRPPKTRNVMCKKDAPAKRANVPQVQSSQPFQEFCSAYCVSPYEENQSLRKRILNKSRCTICSKLTEIRHEVSVNNVTHKLCSNHCFNKYRLANGLIMNCCEQCGEYLPTKGSENSVQVVDGQQMRFCCQSCVNEYKQMLETKSKKLSISENRKRKAVREENGRKLHGSFNILLEKVKGIPEKKEKTSESQVSAECNTDASLTRQDVNLPASVSTIADTFQEQLEEKKSEDSTQPVVLSADPGAWPRVLNIKQRNILVENDPPQVRNFNFPKDNTGRKFSETYYTRILPNGEKTTRSWLLYSTSKDSVFCLYCKLFGEGKNQLKNENGCRDWQHLSHILSKHEESEMHISNSVKYSKLKSDLKKKTVEATDHRVHKNENSDGVLLLYT</sequence>
<feature type="domain" description="TRASH" evidence="6">
    <location>
        <begin position="193"/>
        <end position="232"/>
    </location>
</feature>
<dbReference type="InterPro" id="IPR011017">
    <property type="entry name" value="TRASH_dom"/>
</dbReference>
<protein>
    <submittedName>
        <fullName evidence="7">Zinc finger MYM-type containing 5</fullName>
    </submittedName>
</protein>
<dbReference type="PANTHER" id="PTHR45736:SF7">
    <property type="entry name" value="ZINC FINGER MYM-TYPE PROTEIN 5"/>
    <property type="match status" value="1"/>
</dbReference>
<dbReference type="PANTHER" id="PTHR45736">
    <property type="entry name" value="ZINC FINGER MYM-TYPE PROTEIN"/>
    <property type="match status" value="1"/>
</dbReference>
<evidence type="ECO:0000256" key="2">
    <source>
        <dbReference type="ARBA" id="ARBA00022737"/>
    </source>
</evidence>
<feature type="domain" description="TRASH" evidence="6">
    <location>
        <begin position="151"/>
        <end position="186"/>
    </location>
</feature>
<evidence type="ECO:0000259" key="5">
    <source>
        <dbReference type="SMART" id="SM00597"/>
    </source>
</evidence>
<dbReference type="SMART" id="SM00597">
    <property type="entry name" value="ZnF_TTF"/>
    <property type="match status" value="1"/>
</dbReference>
<evidence type="ECO:0000259" key="6">
    <source>
        <dbReference type="SMART" id="SM00746"/>
    </source>
</evidence>
<name>A0A834B3V5_9CHIR</name>
<keyword evidence="2" id="KW-0677">Repeat</keyword>
<dbReference type="SMART" id="SM00746">
    <property type="entry name" value="TRASH"/>
    <property type="match status" value="3"/>
</dbReference>
<gene>
    <name evidence="7" type="ORF">HJG60_020662</name>
</gene>
<dbReference type="EMBL" id="JABVXQ010000003">
    <property type="protein sequence ID" value="KAF6122768.1"/>
    <property type="molecule type" value="Genomic_DNA"/>
</dbReference>
<reference evidence="7 8" key="1">
    <citation type="journal article" date="2020" name="Nature">
        <title>Six reference-quality genomes reveal evolution of bat adaptations.</title>
        <authorList>
            <person name="Jebb D."/>
            <person name="Huang Z."/>
            <person name="Pippel M."/>
            <person name="Hughes G.M."/>
            <person name="Lavrichenko K."/>
            <person name="Devanna P."/>
            <person name="Winkler S."/>
            <person name="Jermiin L.S."/>
            <person name="Skirmuntt E.C."/>
            <person name="Katzourakis A."/>
            <person name="Burkitt-Gray L."/>
            <person name="Ray D.A."/>
            <person name="Sullivan K.A.M."/>
            <person name="Roscito J.G."/>
            <person name="Kirilenko B.M."/>
            <person name="Davalos L.M."/>
            <person name="Corthals A.P."/>
            <person name="Power M.L."/>
            <person name="Jones G."/>
            <person name="Ransome R.D."/>
            <person name="Dechmann D.K.N."/>
            <person name="Locatelli A.G."/>
            <person name="Puechmaille S.J."/>
            <person name="Fedrigo O."/>
            <person name="Jarvis E.D."/>
            <person name="Hiller M."/>
            <person name="Vernes S.C."/>
            <person name="Myers E.W."/>
            <person name="Teeling E.C."/>
        </authorList>
    </citation>
    <scope>NUCLEOTIDE SEQUENCE [LARGE SCALE GENOMIC DNA]</scope>
    <source>
        <strain evidence="7">Bat1K_MPI-CBG_1</strain>
    </source>
</reference>
<keyword evidence="4" id="KW-0862">Zinc</keyword>
<dbReference type="InterPro" id="IPR006580">
    <property type="entry name" value="Znf_TTF"/>
</dbReference>
<dbReference type="AlphaFoldDB" id="A0A834B3V5"/>
<feature type="domain" description="TTF-type" evidence="5">
    <location>
        <begin position="375"/>
        <end position="471"/>
    </location>
</feature>
<feature type="domain" description="TRASH" evidence="6">
    <location>
        <begin position="58"/>
        <end position="94"/>
    </location>
</feature>
<dbReference type="InterPro" id="IPR010507">
    <property type="entry name" value="Znf_MYM"/>
</dbReference>
<comment type="caution">
    <text evidence="7">The sequence shown here is derived from an EMBL/GenBank/DDBJ whole genome shotgun (WGS) entry which is preliminary data.</text>
</comment>
<proteinExistence type="predicted"/>
<dbReference type="Pfam" id="PF06467">
    <property type="entry name" value="zf-FCS"/>
    <property type="match status" value="3"/>
</dbReference>
<evidence type="ECO:0000256" key="3">
    <source>
        <dbReference type="ARBA" id="ARBA00022771"/>
    </source>
</evidence>
<organism evidence="7 8">
    <name type="scientific">Phyllostomus discolor</name>
    <name type="common">pale spear-nosed bat</name>
    <dbReference type="NCBI Taxonomy" id="89673"/>
    <lineage>
        <taxon>Eukaryota</taxon>
        <taxon>Metazoa</taxon>
        <taxon>Chordata</taxon>
        <taxon>Craniata</taxon>
        <taxon>Vertebrata</taxon>
        <taxon>Euteleostomi</taxon>
        <taxon>Mammalia</taxon>
        <taxon>Eutheria</taxon>
        <taxon>Laurasiatheria</taxon>
        <taxon>Chiroptera</taxon>
        <taxon>Yangochiroptera</taxon>
        <taxon>Phyllostomidae</taxon>
        <taxon>Phyllostominae</taxon>
        <taxon>Phyllostomus</taxon>
    </lineage>
</organism>
<keyword evidence="3" id="KW-0863">Zinc-finger</keyword>
<evidence type="ECO:0000256" key="4">
    <source>
        <dbReference type="ARBA" id="ARBA00022833"/>
    </source>
</evidence>
<evidence type="ECO:0000313" key="7">
    <source>
        <dbReference type="EMBL" id="KAF6122768.1"/>
    </source>
</evidence>
<dbReference type="Proteomes" id="UP000664940">
    <property type="component" value="Unassembled WGS sequence"/>
</dbReference>
<evidence type="ECO:0000313" key="8">
    <source>
        <dbReference type="Proteomes" id="UP000664940"/>
    </source>
</evidence>
<accession>A0A834B3V5</accession>
<keyword evidence="1" id="KW-0479">Metal-binding</keyword>
<dbReference type="GO" id="GO:0008270">
    <property type="term" value="F:zinc ion binding"/>
    <property type="evidence" value="ECO:0007669"/>
    <property type="project" value="UniProtKB-KW"/>
</dbReference>